<accession>A0AAD3QWS1</accession>
<evidence type="ECO:0000313" key="3">
    <source>
        <dbReference type="Proteomes" id="UP001279410"/>
    </source>
</evidence>
<evidence type="ECO:0000313" key="2">
    <source>
        <dbReference type="EMBL" id="GLD47702.1"/>
    </source>
</evidence>
<dbReference type="PANTHER" id="PTHR13440:SF7">
    <property type="entry name" value="BLOC-1 RELATED COMPLEX SUBUNIT 6"/>
    <property type="match status" value="1"/>
</dbReference>
<dbReference type="GO" id="GO:0032418">
    <property type="term" value="P:lysosome localization"/>
    <property type="evidence" value="ECO:0007669"/>
    <property type="project" value="TreeGrafter"/>
</dbReference>
<gene>
    <name evidence="2" type="ORF">AKAME5_002721300</name>
</gene>
<dbReference type="AlphaFoldDB" id="A0AAD3QWS1"/>
<dbReference type="InterPro" id="IPR019314">
    <property type="entry name" value="BORCS6"/>
</dbReference>
<protein>
    <submittedName>
        <fullName evidence="2">BLOC-1-related complex subunit 6 isoform X1</fullName>
    </submittedName>
</protein>
<sequence length="207" mass="22948">MIPVARMAQLYSLVRLGEWGSLSWEGHIRGAPGSRDYTDPAIPGLALRVPLPTSSFPQTVALPPMLPCLEDQDEFQADLDCSDSDCSGPIYRSRGLSRRPADIPPIDPAVLLDLQRHTQEVAHSVEMMMRSLNGTIQNMTALSVGYIQTYRDSVDSLGESVDMSIKGMYTLMARCEELDRSMQPIHTLAAQIRDIKRTLDTLEAICK</sequence>
<comment type="caution">
    <text evidence="2">The sequence shown here is derived from an EMBL/GenBank/DDBJ whole genome shotgun (WGS) entry which is preliminary data.</text>
</comment>
<proteinExistence type="predicted"/>
<evidence type="ECO:0000259" key="1">
    <source>
        <dbReference type="Pfam" id="PF10157"/>
    </source>
</evidence>
<dbReference type="GO" id="GO:0099078">
    <property type="term" value="C:BORC complex"/>
    <property type="evidence" value="ECO:0007669"/>
    <property type="project" value="TreeGrafter"/>
</dbReference>
<name>A0AAD3QWS1_LATJO</name>
<organism evidence="2 3">
    <name type="scientific">Lates japonicus</name>
    <name type="common">Japanese lates</name>
    <dbReference type="NCBI Taxonomy" id="270547"/>
    <lineage>
        <taxon>Eukaryota</taxon>
        <taxon>Metazoa</taxon>
        <taxon>Chordata</taxon>
        <taxon>Craniata</taxon>
        <taxon>Vertebrata</taxon>
        <taxon>Euteleostomi</taxon>
        <taxon>Actinopterygii</taxon>
        <taxon>Neopterygii</taxon>
        <taxon>Teleostei</taxon>
        <taxon>Neoteleostei</taxon>
        <taxon>Acanthomorphata</taxon>
        <taxon>Carangaria</taxon>
        <taxon>Carangaria incertae sedis</taxon>
        <taxon>Centropomidae</taxon>
        <taxon>Lates</taxon>
    </lineage>
</organism>
<dbReference type="EMBL" id="BRZM01003361">
    <property type="protein sequence ID" value="GLD47702.1"/>
    <property type="molecule type" value="Genomic_DNA"/>
</dbReference>
<dbReference type="PANTHER" id="PTHR13440">
    <property type="entry name" value="BLOC-1 RELATED COMPLEX SUBUNIT 6"/>
    <property type="match status" value="1"/>
</dbReference>
<reference evidence="2" key="1">
    <citation type="submission" date="2022-08" db="EMBL/GenBank/DDBJ databases">
        <title>Genome sequencing of akame (Lates japonicus).</title>
        <authorList>
            <person name="Hashiguchi Y."/>
            <person name="Takahashi H."/>
        </authorList>
    </citation>
    <scope>NUCLEOTIDE SEQUENCE</scope>
    <source>
        <strain evidence="2">Kochi</strain>
    </source>
</reference>
<feature type="domain" description="BLOC-1-related complex subunit 6 C-terminal helix" evidence="1">
    <location>
        <begin position="104"/>
        <end position="203"/>
    </location>
</feature>
<dbReference type="Proteomes" id="UP001279410">
    <property type="component" value="Unassembled WGS sequence"/>
</dbReference>
<keyword evidence="3" id="KW-1185">Reference proteome</keyword>
<dbReference type="Pfam" id="PF10157">
    <property type="entry name" value="BORCS6"/>
    <property type="match status" value="1"/>
</dbReference>
<dbReference type="InterPro" id="IPR046465">
    <property type="entry name" value="BORCS6_C"/>
</dbReference>